<evidence type="ECO:0000256" key="3">
    <source>
        <dbReference type="ARBA" id="ARBA00022553"/>
    </source>
</evidence>
<keyword evidence="3" id="KW-0597">Phosphoprotein</keyword>
<dbReference type="SUPFAM" id="SSF55874">
    <property type="entry name" value="ATPase domain of HSP90 chaperone/DNA topoisomerase II/histidine kinase"/>
    <property type="match status" value="1"/>
</dbReference>
<keyword evidence="10" id="KW-1185">Reference proteome</keyword>
<evidence type="ECO:0000313" key="9">
    <source>
        <dbReference type="EMBL" id="MER2288665.1"/>
    </source>
</evidence>
<dbReference type="Pfam" id="PF07536">
    <property type="entry name" value="HWE_HK"/>
    <property type="match status" value="1"/>
</dbReference>
<organism evidence="9 10">
    <name type="scientific">Methylobacterium brachiatum</name>
    <dbReference type="NCBI Taxonomy" id="269660"/>
    <lineage>
        <taxon>Bacteria</taxon>
        <taxon>Pseudomonadati</taxon>
        <taxon>Pseudomonadota</taxon>
        <taxon>Alphaproteobacteria</taxon>
        <taxon>Hyphomicrobiales</taxon>
        <taxon>Methylobacteriaceae</taxon>
        <taxon>Methylobacterium</taxon>
    </lineage>
</organism>
<dbReference type="SMART" id="SM00911">
    <property type="entry name" value="HWE_HK"/>
    <property type="match status" value="1"/>
</dbReference>
<keyword evidence="4" id="KW-0808">Transferase</keyword>
<dbReference type="PANTHER" id="PTHR41523">
    <property type="entry name" value="TWO-COMPONENT SYSTEM SENSOR PROTEIN"/>
    <property type="match status" value="1"/>
</dbReference>
<keyword evidence="7" id="KW-0067">ATP-binding</keyword>
<keyword evidence="5" id="KW-0547">Nucleotide-binding</keyword>
<dbReference type="PANTHER" id="PTHR41523:SF8">
    <property type="entry name" value="ETHYLENE RESPONSE SENSOR PROTEIN"/>
    <property type="match status" value="1"/>
</dbReference>
<dbReference type="EMBL" id="JBELQD010000008">
    <property type="protein sequence ID" value="MER2288665.1"/>
    <property type="molecule type" value="Genomic_DNA"/>
</dbReference>
<keyword evidence="6 9" id="KW-0418">Kinase</keyword>
<evidence type="ECO:0000256" key="5">
    <source>
        <dbReference type="ARBA" id="ARBA00022741"/>
    </source>
</evidence>
<evidence type="ECO:0000256" key="7">
    <source>
        <dbReference type="ARBA" id="ARBA00022840"/>
    </source>
</evidence>
<dbReference type="Proteomes" id="UP001432995">
    <property type="component" value="Unassembled WGS sequence"/>
</dbReference>
<sequence>MVDDPVLTGDEWTLASFTGAIHRGGVGLWAWSPERRLAQLDGLCRTFWGTSQSVVDIDTLFAKVNDTDRDRMTLDWAASANDPQPYSFDFRIGEGIEARWISARGAGGEAGRVGEWVQAIFLDITDRKRAEEAEHLLTAELAHRVSNMFTVARALTALVAREAKSTPQFAEDLSRRFGVLHEATTLATRSHTLDQGNVRLRDLAERVLAPYRDGTNITVDVEDAAAATPDRINDYAMIFHELATNSAKYGALSGSGTLTLTGRIDGEALRLIWQEKAVSAAATKSDGTGFGSRLLKQTIERSLRGNFRRTIDDRGLRFEMVVPGQ</sequence>
<dbReference type="Gene3D" id="3.30.565.10">
    <property type="entry name" value="Histidine kinase-like ATPase, C-terminal domain"/>
    <property type="match status" value="1"/>
</dbReference>
<name>A0ABV1R1S8_9HYPH</name>
<evidence type="ECO:0000256" key="4">
    <source>
        <dbReference type="ARBA" id="ARBA00022679"/>
    </source>
</evidence>
<gene>
    <name evidence="9" type="ORF">ABS770_10380</name>
</gene>
<evidence type="ECO:0000256" key="2">
    <source>
        <dbReference type="ARBA" id="ARBA00012438"/>
    </source>
</evidence>
<dbReference type="Gene3D" id="3.30.450.20">
    <property type="entry name" value="PAS domain"/>
    <property type="match status" value="1"/>
</dbReference>
<comment type="catalytic activity">
    <reaction evidence="1">
        <text>ATP + protein L-histidine = ADP + protein N-phospho-L-histidine.</text>
        <dbReference type="EC" id="2.7.13.3"/>
    </reaction>
</comment>
<comment type="caution">
    <text evidence="9">The sequence shown here is derived from an EMBL/GenBank/DDBJ whole genome shotgun (WGS) entry which is preliminary data.</text>
</comment>
<dbReference type="GeneID" id="90830287"/>
<dbReference type="GO" id="GO:0016301">
    <property type="term" value="F:kinase activity"/>
    <property type="evidence" value="ECO:0007669"/>
    <property type="project" value="UniProtKB-KW"/>
</dbReference>
<evidence type="ECO:0000256" key="1">
    <source>
        <dbReference type="ARBA" id="ARBA00000085"/>
    </source>
</evidence>
<reference evidence="9" key="1">
    <citation type="submission" date="2024-06" db="EMBL/GenBank/DDBJ databases">
        <authorList>
            <person name="Campbell A.G."/>
        </authorList>
    </citation>
    <scope>NUCLEOTIDE SEQUENCE</scope>
    <source>
        <strain evidence="9">EM17</strain>
    </source>
</reference>
<dbReference type="InterPro" id="IPR011102">
    <property type="entry name" value="Sig_transdc_His_kinase_HWE"/>
</dbReference>
<protein>
    <recommendedName>
        <fullName evidence="2">histidine kinase</fullName>
        <ecNumber evidence="2">2.7.13.3</ecNumber>
    </recommendedName>
</protein>
<proteinExistence type="predicted"/>
<dbReference type="InterPro" id="IPR036890">
    <property type="entry name" value="HATPase_C_sf"/>
</dbReference>
<evidence type="ECO:0000256" key="6">
    <source>
        <dbReference type="ARBA" id="ARBA00022777"/>
    </source>
</evidence>
<dbReference type="RefSeq" id="WP_007569441.1">
    <property type="nucleotide sequence ID" value="NZ_FOQW01000002.1"/>
</dbReference>
<feature type="domain" description="Signal transduction histidine kinase HWE region" evidence="8">
    <location>
        <begin position="140"/>
        <end position="223"/>
    </location>
</feature>
<evidence type="ECO:0000313" key="10">
    <source>
        <dbReference type="Proteomes" id="UP001432995"/>
    </source>
</evidence>
<dbReference type="EC" id="2.7.13.3" evidence="2"/>
<accession>A0ABV1R1S8</accession>
<evidence type="ECO:0000259" key="8">
    <source>
        <dbReference type="SMART" id="SM00911"/>
    </source>
</evidence>